<proteinExistence type="predicted"/>
<comment type="caution">
    <text evidence="2">The sequence shown here is derived from an EMBL/GenBank/DDBJ whole genome shotgun (WGS) entry which is preliminary data.</text>
</comment>
<keyword evidence="1" id="KW-1133">Transmembrane helix</keyword>
<dbReference type="AlphaFoldDB" id="A0A498HWZ3"/>
<evidence type="ECO:0000313" key="2">
    <source>
        <dbReference type="EMBL" id="RXH75149.1"/>
    </source>
</evidence>
<feature type="transmembrane region" description="Helical" evidence="1">
    <location>
        <begin position="54"/>
        <end position="80"/>
    </location>
</feature>
<evidence type="ECO:0000256" key="1">
    <source>
        <dbReference type="SAM" id="Phobius"/>
    </source>
</evidence>
<keyword evidence="1" id="KW-0472">Membrane</keyword>
<organism evidence="2 3">
    <name type="scientific">Malus domestica</name>
    <name type="common">Apple</name>
    <name type="synonym">Pyrus malus</name>
    <dbReference type="NCBI Taxonomy" id="3750"/>
    <lineage>
        <taxon>Eukaryota</taxon>
        <taxon>Viridiplantae</taxon>
        <taxon>Streptophyta</taxon>
        <taxon>Embryophyta</taxon>
        <taxon>Tracheophyta</taxon>
        <taxon>Spermatophyta</taxon>
        <taxon>Magnoliopsida</taxon>
        <taxon>eudicotyledons</taxon>
        <taxon>Gunneridae</taxon>
        <taxon>Pentapetalae</taxon>
        <taxon>rosids</taxon>
        <taxon>fabids</taxon>
        <taxon>Rosales</taxon>
        <taxon>Rosaceae</taxon>
        <taxon>Amygdaloideae</taxon>
        <taxon>Maleae</taxon>
        <taxon>Malus</taxon>
    </lineage>
</organism>
<dbReference type="Proteomes" id="UP000290289">
    <property type="component" value="Chromosome 15"/>
</dbReference>
<sequence>MMIGEGESWGIFGWIWVCTDVRDVGTKGSVEEMSPGPIFVIRPLPWQVRLHGRVSPPVCGVCSVCVPSFCAVFYFSLYCLRIRTRIQHINDGISHRQRYYLTAYFH</sequence>
<keyword evidence="1" id="KW-0812">Transmembrane</keyword>
<reference evidence="2 3" key="1">
    <citation type="submission" date="2018-10" db="EMBL/GenBank/DDBJ databases">
        <title>A high-quality apple genome assembly.</title>
        <authorList>
            <person name="Hu J."/>
        </authorList>
    </citation>
    <scope>NUCLEOTIDE SEQUENCE [LARGE SCALE GENOMIC DNA]</scope>
    <source>
        <strain evidence="3">cv. HFTH1</strain>
        <tissue evidence="2">Young leaf</tissue>
    </source>
</reference>
<dbReference type="EMBL" id="RDQH01000341">
    <property type="protein sequence ID" value="RXH75149.1"/>
    <property type="molecule type" value="Genomic_DNA"/>
</dbReference>
<protein>
    <submittedName>
        <fullName evidence="2">Uncharacterized protein</fullName>
    </submittedName>
</protein>
<evidence type="ECO:0000313" key="3">
    <source>
        <dbReference type="Proteomes" id="UP000290289"/>
    </source>
</evidence>
<name>A0A498HWZ3_MALDO</name>
<keyword evidence="3" id="KW-1185">Reference proteome</keyword>
<gene>
    <name evidence="2" type="ORF">DVH24_029870</name>
</gene>
<accession>A0A498HWZ3</accession>